<dbReference type="Gene3D" id="1.20.120.1220">
    <property type="match status" value="1"/>
</dbReference>
<keyword evidence="1" id="KW-1133">Transmembrane helix</keyword>
<feature type="domain" description="Prepilin type IV endopeptidase peptidase" evidence="2">
    <location>
        <begin position="1"/>
        <end position="85"/>
    </location>
</feature>
<protein>
    <recommendedName>
        <fullName evidence="2">Prepilin type IV endopeptidase peptidase domain-containing protein</fullName>
    </recommendedName>
</protein>
<dbReference type="InterPro" id="IPR000045">
    <property type="entry name" value="Prepilin_IV_endopep_pep"/>
</dbReference>
<keyword evidence="1" id="KW-0812">Transmembrane</keyword>
<evidence type="ECO:0000259" key="2">
    <source>
        <dbReference type="Pfam" id="PF01478"/>
    </source>
</evidence>
<accession>A0A6N2T1C3</accession>
<feature type="transmembrane region" description="Helical" evidence="1">
    <location>
        <begin position="31"/>
        <end position="50"/>
    </location>
</feature>
<sequence length="146" mass="15934">MRISNGWILCSLLAGLGYAFFGSGGSLGEYILGILLPMGVLGWMFIFRMLGPGDIKLFCAIGGVIGPGNIWRCMGFSFLTGAVLSLAILLIYGDPVGRIRYFVTYLREVSGSGIKKPYYKRGSALENFHFTVPIFMSVMLYAGGMY</sequence>
<dbReference type="GO" id="GO:0016020">
    <property type="term" value="C:membrane"/>
    <property type="evidence" value="ECO:0007669"/>
    <property type="project" value="InterPro"/>
</dbReference>
<feature type="transmembrane region" description="Helical" evidence="1">
    <location>
        <begin position="127"/>
        <end position="144"/>
    </location>
</feature>
<name>A0A6N2T1C3_9FIRM</name>
<dbReference type="AlphaFoldDB" id="A0A6N2T1C3"/>
<proteinExistence type="predicted"/>
<dbReference type="EMBL" id="CACRST010000011">
    <property type="protein sequence ID" value="VYS99169.1"/>
    <property type="molecule type" value="Genomic_DNA"/>
</dbReference>
<organism evidence="3">
    <name type="scientific">Blautia glucerasea</name>
    <dbReference type="NCBI Taxonomy" id="536633"/>
    <lineage>
        <taxon>Bacteria</taxon>
        <taxon>Bacillati</taxon>
        <taxon>Bacillota</taxon>
        <taxon>Clostridia</taxon>
        <taxon>Lachnospirales</taxon>
        <taxon>Lachnospiraceae</taxon>
        <taxon>Blautia</taxon>
    </lineage>
</organism>
<feature type="transmembrane region" description="Helical" evidence="1">
    <location>
        <begin position="70"/>
        <end position="92"/>
    </location>
</feature>
<dbReference type="GO" id="GO:0004190">
    <property type="term" value="F:aspartic-type endopeptidase activity"/>
    <property type="evidence" value="ECO:0007669"/>
    <property type="project" value="InterPro"/>
</dbReference>
<evidence type="ECO:0000256" key="1">
    <source>
        <dbReference type="SAM" id="Phobius"/>
    </source>
</evidence>
<keyword evidence="1" id="KW-0472">Membrane</keyword>
<gene>
    <name evidence="3" type="ORF">BGLFYP119_01387</name>
</gene>
<reference evidence="3" key="1">
    <citation type="submission" date="2019-11" db="EMBL/GenBank/DDBJ databases">
        <authorList>
            <person name="Feng L."/>
        </authorList>
    </citation>
    <scope>NUCLEOTIDE SEQUENCE</scope>
    <source>
        <strain evidence="3">BgluceraseaLFYP119</strain>
    </source>
</reference>
<dbReference type="Pfam" id="PF01478">
    <property type="entry name" value="Peptidase_A24"/>
    <property type="match status" value="1"/>
</dbReference>
<evidence type="ECO:0000313" key="3">
    <source>
        <dbReference type="EMBL" id="VYS99169.1"/>
    </source>
</evidence>